<organism evidence="4 5">
    <name type="scientific">Dactylosporangium maewongense</name>
    <dbReference type="NCBI Taxonomy" id="634393"/>
    <lineage>
        <taxon>Bacteria</taxon>
        <taxon>Bacillati</taxon>
        <taxon>Actinomycetota</taxon>
        <taxon>Actinomycetes</taxon>
        <taxon>Micromonosporales</taxon>
        <taxon>Micromonosporaceae</taxon>
        <taxon>Dactylosporangium</taxon>
    </lineage>
</organism>
<name>A0ABP4L3G1_9ACTN</name>
<keyword evidence="5" id="KW-1185">Reference proteome</keyword>
<keyword evidence="1" id="KW-0479">Metal-binding</keyword>
<evidence type="ECO:0000259" key="3">
    <source>
        <dbReference type="PROSITE" id="PS50966"/>
    </source>
</evidence>
<dbReference type="EMBL" id="BAAAQD010000005">
    <property type="protein sequence ID" value="GAA1513861.1"/>
    <property type="molecule type" value="Genomic_DNA"/>
</dbReference>
<proteinExistence type="predicted"/>
<gene>
    <name evidence="4" type="ORF">GCM10009827_030620</name>
</gene>
<feature type="compositionally biased region" description="Basic and acidic residues" evidence="2">
    <location>
        <begin position="228"/>
        <end position="237"/>
    </location>
</feature>
<evidence type="ECO:0000256" key="2">
    <source>
        <dbReference type="SAM" id="MobiDB-lite"/>
    </source>
</evidence>
<keyword evidence="1" id="KW-0862">Zinc</keyword>
<protein>
    <recommendedName>
        <fullName evidence="3">SWIM-type domain-containing protein</fullName>
    </recommendedName>
</protein>
<comment type="caution">
    <text evidence="4">The sequence shown here is derived from an EMBL/GenBank/DDBJ whole genome shotgun (WGS) entry which is preliminary data.</text>
</comment>
<sequence>MRADLLALTQESLAALTNRGLVKRATREVEQAPPAISEDPDGTVRGTYPDGPETALPQGGLEKGSCTCGATGICRHIVGLVIAYQSGNETTEDVTRWSPGVFTDEQLEARIGARQLNAARRAHRAGYVARVHRPSAADPAPRVELGSATVRFLVPGDLGFVHTDAVAGVRDDVIALAVWAFQAADAKAADAKAADAKAADAKAADANADPKAADTKDAKAAAEAADTEAAKGAKTDGQDVQVDVGGPATADTGTDASLDAAVHLAGEILLTGATHVGPGLAATVAEVRQRLDRAGLRWPLLAVGDLEEQLAAYGQRATSYSHERLAGLVAELHARHRAVTSRCHALPAAPGAGLRARILGTREAAETPMRRARLDGLGCRLRTVGDETQVEIYFAHADSATVLVLRRPYREGGRVAGATAAQLAGGTVVTESAVRSASRTVRLATSRVAKTTVTPSQGMWTALPDALVVRDLRDLAAHLDGLPPRVVRPRVEAELVRVVEVAEVRSVHYSPGAQRLDAVVAAPAGGVATITATHTAAAPGALDAIAAALRGPVRAVAGIVGRTRGMITVEPLGFAVGADAVVVPDLAPAGGFRVDGGPVLDEDPLRHAVGAASALLAEVPHRGLRMLPPTFAGRLRDAEQTLLRVGLRRAAASVGALREGLGPDPDDATVRLWVDAYVRLLVTAELQ</sequence>
<dbReference type="RefSeq" id="WP_344502543.1">
    <property type="nucleotide sequence ID" value="NZ_BAAAQD010000005.1"/>
</dbReference>
<dbReference type="PROSITE" id="PS50966">
    <property type="entry name" value="ZF_SWIM"/>
    <property type="match status" value="1"/>
</dbReference>
<evidence type="ECO:0000256" key="1">
    <source>
        <dbReference type="PROSITE-ProRule" id="PRU00325"/>
    </source>
</evidence>
<feature type="domain" description="SWIM-type" evidence="3">
    <location>
        <begin position="52"/>
        <end position="85"/>
    </location>
</feature>
<evidence type="ECO:0000313" key="4">
    <source>
        <dbReference type="EMBL" id="GAA1513861.1"/>
    </source>
</evidence>
<reference evidence="5" key="1">
    <citation type="journal article" date="2019" name="Int. J. Syst. Evol. Microbiol.">
        <title>The Global Catalogue of Microorganisms (GCM) 10K type strain sequencing project: providing services to taxonomists for standard genome sequencing and annotation.</title>
        <authorList>
            <consortium name="The Broad Institute Genomics Platform"/>
            <consortium name="The Broad Institute Genome Sequencing Center for Infectious Disease"/>
            <person name="Wu L."/>
            <person name="Ma J."/>
        </authorList>
    </citation>
    <scope>NUCLEOTIDE SEQUENCE [LARGE SCALE GENOMIC DNA]</scope>
    <source>
        <strain evidence="5">JCM 15933</strain>
    </source>
</reference>
<dbReference type="InterPro" id="IPR007527">
    <property type="entry name" value="Znf_SWIM"/>
</dbReference>
<feature type="compositionally biased region" description="Basic and acidic residues" evidence="2">
    <location>
        <begin position="211"/>
        <end position="220"/>
    </location>
</feature>
<evidence type="ECO:0000313" key="5">
    <source>
        <dbReference type="Proteomes" id="UP001501470"/>
    </source>
</evidence>
<feature type="region of interest" description="Disordered" evidence="2">
    <location>
        <begin position="201"/>
        <end position="248"/>
    </location>
</feature>
<feature type="region of interest" description="Disordered" evidence="2">
    <location>
        <begin position="26"/>
        <end position="58"/>
    </location>
</feature>
<accession>A0ABP4L3G1</accession>
<dbReference type="Proteomes" id="UP001501470">
    <property type="component" value="Unassembled WGS sequence"/>
</dbReference>
<keyword evidence="1" id="KW-0863">Zinc-finger</keyword>